<feature type="compositionally biased region" description="Polar residues" evidence="5">
    <location>
        <begin position="1"/>
        <end position="10"/>
    </location>
</feature>
<dbReference type="PROSITE" id="PS51471">
    <property type="entry name" value="FE2OG_OXY"/>
    <property type="match status" value="1"/>
</dbReference>
<dbReference type="EMBL" id="AWUE01015558">
    <property type="protein sequence ID" value="OMO96778.1"/>
    <property type="molecule type" value="Genomic_DNA"/>
</dbReference>
<dbReference type="Pfam" id="PF14226">
    <property type="entry name" value="DIOX_N"/>
    <property type="match status" value="1"/>
</dbReference>
<evidence type="ECO:0000256" key="2">
    <source>
        <dbReference type="ARBA" id="ARBA00022723"/>
    </source>
</evidence>
<sequence>MDQPRVQNGGSKEDEGSDWGKSLPVPSIQEIVRNDPQAVPERFIQEHKDRPVFLDIAPVSFNVPIIDFSLLAKGDEDETRKLDFACKEWGFFQIINHGVAEEVIHKMKAAMTAFFELSLEEKMKYSQTGNDFQGYGQVYVVSEEQKLDWSDMVFLMTLPPEIRNLKYWPVTIPGFKEDMENYSAEAQEVMEEICSNISVLMGMDRDGLKRFHGKTRQAIRLNYYPPCSKPDLVLGISPHSDSDLLTLLLQNEIPGLQIKHKDEWFPVNPIPNAFVVNIGDVIEVLSNGMYRSVEHRAITNENQARMSIATVLFPYDDLEFGPLESMVDEDHPRMYRKIKYIDYLQYTFGKKMEEGKGNVDILKLVSG</sequence>
<keyword evidence="7" id="KW-0223">Dioxygenase</keyword>
<comment type="caution">
    <text evidence="7">The sequence shown here is derived from an EMBL/GenBank/DDBJ whole genome shotgun (WGS) entry which is preliminary data.</text>
</comment>
<dbReference type="GO" id="GO:0046872">
    <property type="term" value="F:metal ion binding"/>
    <property type="evidence" value="ECO:0007669"/>
    <property type="project" value="UniProtKB-KW"/>
</dbReference>
<keyword evidence="4" id="KW-0560">Oxidoreductase</keyword>
<dbReference type="GO" id="GO:0051213">
    <property type="term" value="F:dioxygenase activity"/>
    <property type="evidence" value="ECO:0007669"/>
    <property type="project" value="UniProtKB-KW"/>
</dbReference>
<feature type="region of interest" description="Disordered" evidence="5">
    <location>
        <begin position="1"/>
        <end position="26"/>
    </location>
</feature>
<keyword evidence="2 4" id="KW-0479">Metal-binding</keyword>
<dbReference type="STRING" id="93759.A0A1R3JPJ9"/>
<dbReference type="InterPro" id="IPR026992">
    <property type="entry name" value="DIOX_N"/>
</dbReference>
<dbReference type="InterPro" id="IPR050295">
    <property type="entry name" value="Plant_2OG-oxidoreductases"/>
</dbReference>
<evidence type="ECO:0000256" key="4">
    <source>
        <dbReference type="RuleBase" id="RU003682"/>
    </source>
</evidence>
<proteinExistence type="inferred from homology"/>
<evidence type="ECO:0000259" key="6">
    <source>
        <dbReference type="PROSITE" id="PS51471"/>
    </source>
</evidence>
<dbReference type="InterPro" id="IPR027443">
    <property type="entry name" value="IPNS-like_sf"/>
</dbReference>
<keyword evidence="3 4" id="KW-0408">Iron</keyword>
<evidence type="ECO:0000256" key="1">
    <source>
        <dbReference type="ARBA" id="ARBA00008056"/>
    </source>
</evidence>
<dbReference type="OrthoDB" id="288590at2759"/>
<dbReference type="InterPro" id="IPR044861">
    <property type="entry name" value="IPNS-like_FE2OG_OXY"/>
</dbReference>
<protein>
    <submittedName>
        <fullName evidence="7">Oxoglutarate/iron-dependent dioxygenase</fullName>
    </submittedName>
</protein>
<evidence type="ECO:0000256" key="5">
    <source>
        <dbReference type="SAM" id="MobiDB-lite"/>
    </source>
</evidence>
<comment type="similarity">
    <text evidence="1 4">Belongs to the iron/ascorbate-dependent oxidoreductase family.</text>
</comment>
<keyword evidence="8" id="KW-1185">Reference proteome</keyword>
<dbReference type="PANTHER" id="PTHR47991">
    <property type="entry name" value="OXOGLUTARATE/IRON-DEPENDENT DIOXYGENASE"/>
    <property type="match status" value="1"/>
</dbReference>
<dbReference type="Gene3D" id="2.60.120.330">
    <property type="entry name" value="B-lactam Antibiotic, Isopenicillin N Synthase, Chain"/>
    <property type="match status" value="1"/>
</dbReference>
<dbReference type="FunFam" id="2.60.120.330:FF:000079">
    <property type="entry name" value="Protein SRG1"/>
    <property type="match status" value="1"/>
</dbReference>
<gene>
    <name evidence="7" type="ORF">COLO4_15100</name>
</gene>
<dbReference type="Proteomes" id="UP000187203">
    <property type="component" value="Unassembled WGS sequence"/>
</dbReference>
<organism evidence="7 8">
    <name type="scientific">Corchorus olitorius</name>
    <dbReference type="NCBI Taxonomy" id="93759"/>
    <lineage>
        <taxon>Eukaryota</taxon>
        <taxon>Viridiplantae</taxon>
        <taxon>Streptophyta</taxon>
        <taxon>Embryophyta</taxon>
        <taxon>Tracheophyta</taxon>
        <taxon>Spermatophyta</taxon>
        <taxon>Magnoliopsida</taxon>
        <taxon>eudicotyledons</taxon>
        <taxon>Gunneridae</taxon>
        <taxon>Pentapetalae</taxon>
        <taxon>rosids</taxon>
        <taxon>malvids</taxon>
        <taxon>Malvales</taxon>
        <taxon>Malvaceae</taxon>
        <taxon>Grewioideae</taxon>
        <taxon>Apeibeae</taxon>
        <taxon>Corchorus</taxon>
    </lineage>
</organism>
<reference evidence="8" key="1">
    <citation type="submission" date="2013-09" db="EMBL/GenBank/DDBJ databases">
        <title>Corchorus olitorius genome sequencing.</title>
        <authorList>
            <person name="Alam M."/>
            <person name="Haque M.S."/>
            <person name="Islam M.S."/>
            <person name="Emdad E.M."/>
            <person name="Islam M.M."/>
            <person name="Ahmed B."/>
            <person name="Halim A."/>
            <person name="Hossen Q.M.M."/>
            <person name="Hossain M.Z."/>
            <person name="Ahmed R."/>
            <person name="Khan M.M."/>
            <person name="Islam R."/>
            <person name="Rashid M.M."/>
            <person name="Khan S.A."/>
            <person name="Rahman M.S."/>
            <person name="Alam M."/>
            <person name="Yahiya A.S."/>
            <person name="Khan M.S."/>
            <person name="Azam M.S."/>
            <person name="Haque T."/>
            <person name="Lashkar M.Z.H."/>
            <person name="Akhand A.I."/>
            <person name="Morshed G."/>
            <person name="Roy S."/>
            <person name="Uddin K.S."/>
            <person name="Rabeya T."/>
            <person name="Hossain A.S."/>
            <person name="Chowdhury A."/>
            <person name="Snigdha A.R."/>
            <person name="Mortoza M.S."/>
            <person name="Matin S.A."/>
            <person name="Hoque S.M.E."/>
            <person name="Islam M.K."/>
            <person name="Roy D.K."/>
            <person name="Haider R."/>
            <person name="Moosa M.M."/>
            <person name="Elias S.M."/>
            <person name="Hasan A.M."/>
            <person name="Jahan S."/>
            <person name="Shafiuddin M."/>
            <person name="Mahmood N."/>
            <person name="Shommy N.S."/>
        </authorList>
    </citation>
    <scope>NUCLEOTIDE SEQUENCE [LARGE SCALE GENOMIC DNA]</scope>
    <source>
        <strain evidence="8">cv. O-4</strain>
    </source>
</reference>
<feature type="domain" description="Fe2OG dioxygenase" evidence="6">
    <location>
        <begin position="215"/>
        <end position="314"/>
    </location>
</feature>
<accession>A0A1R3JPJ9</accession>
<dbReference type="InterPro" id="IPR005123">
    <property type="entry name" value="Oxoglu/Fe-dep_dioxygenase_dom"/>
</dbReference>
<name>A0A1R3JPJ9_9ROSI</name>
<evidence type="ECO:0000256" key="3">
    <source>
        <dbReference type="ARBA" id="ARBA00023004"/>
    </source>
</evidence>
<evidence type="ECO:0000313" key="8">
    <source>
        <dbReference type="Proteomes" id="UP000187203"/>
    </source>
</evidence>
<dbReference type="SUPFAM" id="SSF51197">
    <property type="entry name" value="Clavaminate synthase-like"/>
    <property type="match status" value="1"/>
</dbReference>
<dbReference type="AlphaFoldDB" id="A0A1R3JPJ9"/>
<dbReference type="Pfam" id="PF03171">
    <property type="entry name" value="2OG-FeII_Oxy"/>
    <property type="match status" value="1"/>
</dbReference>
<evidence type="ECO:0000313" key="7">
    <source>
        <dbReference type="EMBL" id="OMO96778.1"/>
    </source>
</evidence>